<dbReference type="AlphaFoldDB" id="A0A0P7WRP8"/>
<dbReference type="InterPro" id="IPR009922">
    <property type="entry name" value="DUF1457"/>
</dbReference>
<gene>
    <name evidence="1" type="ORF">Ga0058931_1405</name>
    <name evidence="2" type="ORF">HLUCCA05_06820</name>
</gene>
<name>A0A0P7WRP8_9RHOB</name>
<keyword evidence="4" id="KW-1185">Reference proteome</keyword>
<evidence type="ECO:0000313" key="1">
    <source>
        <dbReference type="EMBL" id="CUX80900.1"/>
    </source>
</evidence>
<accession>A0A0P7WRP8</accession>
<dbReference type="EMBL" id="LJSG01000020">
    <property type="protein sequence ID" value="KPP89867.1"/>
    <property type="molecule type" value="Genomic_DNA"/>
</dbReference>
<organism evidence="2 3">
    <name type="scientific">Roseibaca calidilacus</name>
    <dbReference type="NCBI Taxonomy" id="1666912"/>
    <lineage>
        <taxon>Bacteria</taxon>
        <taxon>Pseudomonadati</taxon>
        <taxon>Pseudomonadota</taxon>
        <taxon>Alphaproteobacteria</taxon>
        <taxon>Rhodobacterales</taxon>
        <taxon>Paracoccaceae</taxon>
        <taxon>Roseinatronobacter</taxon>
    </lineage>
</organism>
<dbReference type="OrthoDB" id="8478628at2"/>
<dbReference type="Proteomes" id="UP000050413">
    <property type="component" value="Unassembled WGS sequence"/>
</dbReference>
<protein>
    <submittedName>
        <fullName evidence="1">PAS domain-containing protein</fullName>
    </submittedName>
</protein>
<evidence type="ECO:0000313" key="4">
    <source>
        <dbReference type="Proteomes" id="UP000182045"/>
    </source>
</evidence>
<dbReference type="Pfam" id="PF07310">
    <property type="entry name" value="PAS_5"/>
    <property type="match status" value="1"/>
</dbReference>
<dbReference type="STRING" id="1666912.Ga0058931_1405"/>
<reference evidence="1 4" key="2">
    <citation type="submission" date="2016-01" db="EMBL/GenBank/DDBJ databases">
        <authorList>
            <person name="Varghese N."/>
        </authorList>
    </citation>
    <scope>NUCLEOTIDE SEQUENCE [LARGE SCALE GENOMIC DNA]</scope>
    <source>
        <strain evidence="1 4">HL-91</strain>
    </source>
</reference>
<evidence type="ECO:0000313" key="3">
    <source>
        <dbReference type="Proteomes" id="UP000050413"/>
    </source>
</evidence>
<comment type="caution">
    <text evidence="2">The sequence shown here is derived from an EMBL/GenBank/DDBJ whole genome shotgun (WGS) entry which is preliminary data.</text>
</comment>
<evidence type="ECO:0000313" key="2">
    <source>
        <dbReference type="EMBL" id="KPP89867.1"/>
    </source>
</evidence>
<dbReference type="EMBL" id="FBYC01000004">
    <property type="protein sequence ID" value="CUX80900.1"/>
    <property type="molecule type" value="Genomic_DNA"/>
</dbReference>
<dbReference type="Proteomes" id="UP000182045">
    <property type="component" value="Unassembled WGS sequence"/>
</dbReference>
<reference evidence="2 3" key="1">
    <citation type="submission" date="2015-09" db="EMBL/GenBank/DDBJ databases">
        <title>Identification and resolution of microdiversity through metagenomic sequencing of parallel consortia.</title>
        <authorList>
            <person name="Nelson W.C."/>
            <person name="Romine M.F."/>
            <person name="Lindemann S.R."/>
        </authorList>
    </citation>
    <scope>NUCLEOTIDE SEQUENCE [LARGE SCALE GENOMIC DNA]</scope>
    <source>
        <strain evidence="2">HL-91</strain>
    </source>
</reference>
<proteinExistence type="predicted"/>
<dbReference type="RefSeq" id="WP_072245695.1">
    <property type="nucleotide sequence ID" value="NZ_FBYC01000004.1"/>
</dbReference>
<sequence length="186" mass="20017">MSDTIFPRRPETEGDFPLIAKVCGHWASLRTRHALPARGALSPSAFAEALPHVFLAEFVSARVARIRLCGHGVEDVMGMDLRGMPLTTLFGTAARADIMTALEQVGRGVRATLSLQAEPGFGQPEMTAQLALMPLTGDDGRITHVLGVLERRGQIGRRPRRFSTAIAAPATEDSAPKLRLIIGGKQ</sequence>